<dbReference type="KEGG" id="gur:Gura_2528"/>
<proteinExistence type="predicted"/>
<organism evidence="1 2">
    <name type="scientific">Geotalea uraniireducens (strain Rf4)</name>
    <name type="common">Geobacter uraniireducens</name>
    <dbReference type="NCBI Taxonomy" id="351605"/>
    <lineage>
        <taxon>Bacteria</taxon>
        <taxon>Pseudomonadati</taxon>
        <taxon>Thermodesulfobacteriota</taxon>
        <taxon>Desulfuromonadia</taxon>
        <taxon>Geobacterales</taxon>
        <taxon>Geobacteraceae</taxon>
        <taxon>Geotalea</taxon>
    </lineage>
</organism>
<dbReference type="SUPFAM" id="SSF51735">
    <property type="entry name" value="NAD(P)-binding Rossmann-fold domains"/>
    <property type="match status" value="1"/>
</dbReference>
<dbReference type="STRING" id="351605.Gura_2528"/>
<dbReference type="Gene3D" id="3.40.50.720">
    <property type="entry name" value="NAD(P)-binding Rossmann-like Domain"/>
    <property type="match status" value="1"/>
</dbReference>
<evidence type="ECO:0000313" key="1">
    <source>
        <dbReference type="EMBL" id="ABQ26706.1"/>
    </source>
</evidence>
<dbReference type="Proteomes" id="UP000006695">
    <property type="component" value="Chromosome"/>
</dbReference>
<evidence type="ECO:0008006" key="3">
    <source>
        <dbReference type="Google" id="ProtNLM"/>
    </source>
</evidence>
<dbReference type="AlphaFoldDB" id="A5G4I8"/>
<evidence type="ECO:0000313" key="2">
    <source>
        <dbReference type="Proteomes" id="UP000006695"/>
    </source>
</evidence>
<gene>
    <name evidence="1" type="ordered locus">Gura_2528</name>
</gene>
<dbReference type="HOGENOM" id="CLU_1239637_0_0_7"/>
<dbReference type="InterPro" id="IPR036291">
    <property type="entry name" value="NAD(P)-bd_dom_sf"/>
</dbReference>
<accession>A5G4I8</accession>
<sequence length="242" mass="26823">MEFTDETIAIWGAGKLGNLLVHKLSPYYRIVVHDADRSKTAKLEQTPNVAVYSAPQDMAEAKAVLIALPKGEVLPCMKMLDGLLVKPILLVNLSTAVMLEDLQSTHFLYARPASMKVIGEADNLLKEDIGHFIVNAQSDADARYLASIFGKIGKVTLTRDESLYRNVNLVAAEEIMLAAGKICHRLKESGLSKEIIQSAILSVARGTLDQFPWSDRDYFHDLVFQKYQGLAEMIHEASHETP</sequence>
<dbReference type="EMBL" id="CP000698">
    <property type="protein sequence ID" value="ABQ26706.1"/>
    <property type="molecule type" value="Genomic_DNA"/>
</dbReference>
<name>A5G4I8_GEOUR</name>
<protein>
    <recommendedName>
        <fullName evidence="3">Pyrroline-5-carboxylate reductase catalytic N-terminal domain-containing protein</fullName>
    </recommendedName>
</protein>
<keyword evidence="2" id="KW-1185">Reference proteome</keyword>
<reference evidence="1 2" key="1">
    <citation type="submission" date="2007-05" db="EMBL/GenBank/DDBJ databases">
        <title>Complete sequence of Geobacter uraniireducens Rf4.</title>
        <authorList>
            <consortium name="US DOE Joint Genome Institute"/>
            <person name="Copeland A."/>
            <person name="Lucas S."/>
            <person name="Lapidus A."/>
            <person name="Barry K."/>
            <person name="Detter J.C."/>
            <person name="Glavina del Rio T."/>
            <person name="Hammon N."/>
            <person name="Israni S."/>
            <person name="Dalin E."/>
            <person name="Tice H."/>
            <person name="Pitluck S."/>
            <person name="Chertkov O."/>
            <person name="Brettin T."/>
            <person name="Bruce D."/>
            <person name="Han C."/>
            <person name="Schmutz J."/>
            <person name="Larimer F."/>
            <person name="Land M."/>
            <person name="Hauser L."/>
            <person name="Kyrpides N."/>
            <person name="Mikhailova N."/>
            <person name="Shelobolina E."/>
            <person name="Aklujkar M."/>
            <person name="Lovley D."/>
            <person name="Richardson P."/>
        </authorList>
    </citation>
    <scope>NUCLEOTIDE SEQUENCE [LARGE SCALE GENOMIC DNA]</scope>
    <source>
        <strain evidence="1 2">Rf4</strain>
    </source>
</reference>